<dbReference type="Pfam" id="PF26557">
    <property type="entry name" value="Cullin_AB"/>
    <property type="match status" value="1"/>
</dbReference>
<keyword evidence="5" id="KW-1185">Reference proteome</keyword>
<dbReference type="InterPro" id="IPR036317">
    <property type="entry name" value="Cullin_homology_sf"/>
</dbReference>
<evidence type="ECO:0000256" key="1">
    <source>
        <dbReference type="PROSITE-ProRule" id="PRU00330"/>
    </source>
</evidence>
<evidence type="ECO:0000313" key="5">
    <source>
        <dbReference type="Proteomes" id="UP000018201"/>
    </source>
</evidence>
<protein>
    <recommendedName>
        <fullName evidence="3">Cullin family profile domain-containing protein</fullName>
    </recommendedName>
</protein>
<dbReference type="OrthoDB" id="27073at2759"/>
<organism evidence="4 5">
    <name type="scientific">Eimeria praecox</name>
    <dbReference type="NCBI Taxonomy" id="51316"/>
    <lineage>
        <taxon>Eukaryota</taxon>
        <taxon>Sar</taxon>
        <taxon>Alveolata</taxon>
        <taxon>Apicomplexa</taxon>
        <taxon>Conoidasida</taxon>
        <taxon>Coccidia</taxon>
        <taxon>Eucoccidiorida</taxon>
        <taxon>Eimeriorina</taxon>
        <taxon>Eimeriidae</taxon>
        <taxon>Eimeria</taxon>
    </lineage>
</organism>
<comment type="similarity">
    <text evidence="1">Belongs to the cullin family.</text>
</comment>
<feature type="compositionally biased region" description="Low complexity" evidence="2">
    <location>
        <begin position="271"/>
        <end position="284"/>
    </location>
</feature>
<dbReference type="EMBL" id="HG693550">
    <property type="protein sequence ID" value="CDI85221.1"/>
    <property type="molecule type" value="Genomic_DNA"/>
</dbReference>
<dbReference type="InterPro" id="IPR036390">
    <property type="entry name" value="WH_DNA-bd_sf"/>
</dbReference>
<feature type="compositionally biased region" description="Polar residues" evidence="2">
    <location>
        <begin position="300"/>
        <end position="315"/>
    </location>
</feature>
<name>U6GY41_9EIME</name>
<dbReference type="InterPro" id="IPR036388">
    <property type="entry name" value="WH-like_DNA-bd_sf"/>
</dbReference>
<evidence type="ECO:0000259" key="3">
    <source>
        <dbReference type="PROSITE" id="PS50069"/>
    </source>
</evidence>
<dbReference type="SUPFAM" id="SSF75632">
    <property type="entry name" value="Cullin homology domain"/>
    <property type="match status" value="1"/>
</dbReference>
<dbReference type="PROSITE" id="PS50069">
    <property type="entry name" value="CULLIN_2"/>
    <property type="match status" value="1"/>
</dbReference>
<dbReference type="AlphaFoldDB" id="U6GY41"/>
<sequence>MLVLLLLQYLKRSEDQLVVFCNNAPIAVESRNQAFDMVVSNPQIAKCLACTAVPSSSILTVEEAVAAYMDLQLRRAAAGTLPTKEGQTPDTNIWEDTVARLCSRLHFPERFLSAYARLLACRLLPDWATWSFSGRQSPHECGRLVNRLEGIPIHVRLARARRAAGNNHAAYRAFFESTDTPENQRALGSVDVFSGMAAKVCALELRVWEAIQHAFEARCPVPPEEQWRVRQVISDIAAARETLFLYTRNVQQRKVSLAPNTAAVPSDETAAEAPFAEETAEAQAGQHPHNTVRLKDRQATSEGNPDTALTRSASTVADDEPTGRFEALVLTKTAWETYLPLRAPETSRDPTQPSFPDTPMCRLRNHLVNAGGINIPKELHTHLEAFSKMYRTHFPERQLRWLWRAGHADMTVILRQQKHETLPQIHAGTYGEMKSADFRVCLITSFVLLLFNEVPLISAQTAAHLIGISVEEALSILEGLQVEPQNILRRSSGDGLSSLFCFNADLDIRRLPCTVNPLAAGALTGKGSEPLSPQRVRGPLDAEERTKLDARVVKIFKQHRRLTHQQLMQILRRPAEEPSATSEHADCCGLRPEAVKSSLEGLMSKEYIARDESDRYGFVSKGADAHVARLPL</sequence>
<evidence type="ECO:0000313" key="4">
    <source>
        <dbReference type="EMBL" id="CDI85221.1"/>
    </source>
</evidence>
<accession>U6GY41</accession>
<reference evidence="4" key="2">
    <citation type="submission" date="2013-10" db="EMBL/GenBank/DDBJ databases">
        <authorList>
            <person name="Aslett M."/>
        </authorList>
    </citation>
    <scope>NUCLEOTIDE SEQUENCE [LARGE SCALE GENOMIC DNA]</scope>
    <source>
        <strain evidence="4">Houghton</strain>
    </source>
</reference>
<reference evidence="4" key="1">
    <citation type="submission" date="2013-10" db="EMBL/GenBank/DDBJ databases">
        <title>Genomic analysis of the causative agents of coccidiosis in chickens.</title>
        <authorList>
            <person name="Reid A.J."/>
            <person name="Blake D."/>
            <person name="Billington K."/>
            <person name="Browne H."/>
            <person name="Dunn M."/>
            <person name="Hung S."/>
            <person name="Kawahara F."/>
            <person name="Miranda-Saavedra D."/>
            <person name="Mourier T."/>
            <person name="Nagra H."/>
            <person name="Otto T.D."/>
            <person name="Rawlings N."/>
            <person name="Sanchez A."/>
            <person name="Sanders M."/>
            <person name="Subramaniam C."/>
            <person name="Tay Y."/>
            <person name="Dear P."/>
            <person name="Doerig C."/>
            <person name="Gruber A."/>
            <person name="Parkinson J."/>
            <person name="Shirley M."/>
            <person name="Wan K.L."/>
            <person name="Berriman M."/>
            <person name="Tomley F."/>
            <person name="Pain A."/>
        </authorList>
    </citation>
    <scope>NUCLEOTIDE SEQUENCE [LARGE SCALE GENOMIC DNA]</scope>
    <source>
        <strain evidence="4">Houghton</strain>
    </source>
</reference>
<dbReference type="InterPro" id="IPR019559">
    <property type="entry name" value="Cullin_neddylation_domain"/>
</dbReference>
<dbReference type="SMART" id="SM00884">
    <property type="entry name" value="Cullin_Nedd8"/>
    <property type="match status" value="1"/>
</dbReference>
<dbReference type="VEuPathDB" id="ToxoDB:EPH_0053120"/>
<proteinExistence type="inferred from homology"/>
<dbReference type="PANTHER" id="PTHR11932">
    <property type="entry name" value="CULLIN"/>
    <property type="match status" value="1"/>
</dbReference>
<dbReference type="GO" id="GO:0031625">
    <property type="term" value="F:ubiquitin protein ligase binding"/>
    <property type="evidence" value="ECO:0007669"/>
    <property type="project" value="InterPro"/>
</dbReference>
<feature type="domain" description="Cullin family profile" evidence="3">
    <location>
        <begin position="60"/>
        <end position="481"/>
    </location>
</feature>
<dbReference type="GO" id="GO:0006511">
    <property type="term" value="P:ubiquitin-dependent protein catabolic process"/>
    <property type="evidence" value="ECO:0007669"/>
    <property type="project" value="InterPro"/>
</dbReference>
<dbReference type="InterPro" id="IPR016158">
    <property type="entry name" value="Cullin_homology"/>
</dbReference>
<dbReference type="Gene3D" id="3.30.230.130">
    <property type="entry name" value="Cullin, Chain C, Domain 2"/>
    <property type="match status" value="1"/>
</dbReference>
<gene>
    <name evidence="4" type="ORF">EPH_0053120</name>
</gene>
<dbReference type="Proteomes" id="UP000018201">
    <property type="component" value="Unassembled WGS sequence"/>
</dbReference>
<dbReference type="InterPro" id="IPR045093">
    <property type="entry name" value="Cullin"/>
</dbReference>
<dbReference type="InterPro" id="IPR059120">
    <property type="entry name" value="Cullin-like_AB"/>
</dbReference>
<dbReference type="Gene3D" id="1.10.10.10">
    <property type="entry name" value="Winged helix-like DNA-binding domain superfamily/Winged helix DNA-binding domain"/>
    <property type="match status" value="1"/>
</dbReference>
<dbReference type="SUPFAM" id="SSF46785">
    <property type="entry name" value="Winged helix' DNA-binding domain"/>
    <property type="match status" value="1"/>
</dbReference>
<feature type="region of interest" description="Disordered" evidence="2">
    <location>
        <begin position="261"/>
        <end position="320"/>
    </location>
</feature>
<evidence type="ECO:0000256" key="2">
    <source>
        <dbReference type="SAM" id="MobiDB-lite"/>
    </source>
</evidence>